<proteinExistence type="predicted"/>
<evidence type="ECO:0000256" key="1">
    <source>
        <dbReference type="PIRSR" id="PIRSR634015-1"/>
    </source>
</evidence>
<feature type="binding site" evidence="2">
    <location>
        <position position="368"/>
    </location>
    <ligand>
        <name>Zn(2+)</name>
        <dbReference type="ChEBI" id="CHEBI:29105"/>
        <note>catalytic</note>
    </ligand>
</feature>
<dbReference type="InterPro" id="IPR034015">
    <property type="entry name" value="M1_LTA4H"/>
</dbReference>
<name>A0A238X286_9FLAO</name>
<dbReference type="InterPro" id="IPR027268">
    <property type="entry name" value="Peptidase_M4/M1_CTD_sf"/>
</dbReference>
<feature type="active site" description="Proton donor" evidence="1">
    <location>
        <position position="447"/>
    </location>
</feature>
<dbReference type="PANTHER" id="PTHR45726">
    <property type="entry name" value="LEUKOTRIENE A-4 HYDROLASE"/>
    <property type="match status" value="1"/>
</dbReference>
<evidence type="ECO:0000256" key="2">
    <source>
        <dbReference type="PIRSR" id="PIRSR634015-3"/>
    </source>
</evidence>
<dbReference type="CDD" id="cd09604">
    <property type="entry name" value="M1_APN_like"/>
    <property type="match status" value="1"/>
</dbReference>
<sequence>MKKILPLLFSFCTFLIFAQNNTSYWQQHVDYTMDVDIDVEKYQYTGTQKLVYTNNSPDELSQVFYHLYFNAFQPGSEMDARLQSAVDPDGRMVTNIGTKDNPIYESRIAKLQPNEIGYLQVQSLKKNGKNVNYFVEGTVLEVALNTPIKPGEKVEFEMNFKGQVPVHIRRAGRNNEDGVALSMAQWYPKMAEYDFEGWHAHPYIAREFHGVWGDFDVTIHIDKNYTVGGTGYLQNPQEIGHGYEDTTKKLNLKKGEKLRWHFVAPKVHDFTWAADPNYAHDILKTKSGTELHFFYKNTKEYKKAWKKVQPLTEKALDFFNKNIGEYPYKQYSVIQGGDGGMEYAMCTLISGGKSLNSIVGTVFHELAHSWFQHVLASNENKHSWMDEGFTSYISGLASNLILRNGDGKPSGRNYGGYYYAVKYGIDEPLTTHADRFNINSAFSIASYTKGSMFLTQLNYIIGEENVKETIKKYYNDFKFKHPAPNDIKRTAEKVSGIQLDWYLNEWIETTHTVDYAVAKVEDKTITLARVGAMPMPIDITVTYSDKTTEEFNIPLRMMRGEKPTSATIIKDWTWAHPTYSFSVDKEIKSVQIDPSGLMADIDKANNSFSIK</sequence>
<feature type="chain" id="PRO_5012963808" evidence="3">
    <location>
        <begin position="19"/>
        <end position="611"/>
    </location>
</feature>
<protein>
    <submittedName>
        <fullName evidence="5">Peptidase family M1</fullName>
    </submittedName>
</protein>
<feature type="signal peptide" evidence="3">
    <location>
        <begin position="1"/>
        <end position="18"/>
    </location>
</feature>
<dbReference type="SUPFAM" id="SSF55486">
    <property type="entry name" value="Metalloproteases ('zincins'), catalytic domain"/>
    <property type="match status" value="1"/>
</dbReference>
<dbReference type="Gene3D" id="1.10.390.10">
    <property type="entry name" value="Neutral Protease Domain 2"/>
    <property type="match status" value="1"/>
</dbReference>
<organism evidence="5 6">
    <name type="scientific">Lutibacter flavus</name>
    <dbReference type="NCBI Taxonomy" id="691689"/>
    <lineage>
        <taxon>Bacteria</taxon>
        <taxon>Pseudomonadati</taxon>
        <taxon>Bacteroidota</taxon>
        <taxon>Flavobacteriia</taxon>
        <taxon>Flavobacteriales</taxon>
        <taxon>Flavobacteriaceae</taxon>
        <taxon>Lutibacter</taxon>
    </lineage>
</organism>
<dbReference type="InterPro" id="IPR014782">
    <property type="entry name" value="Peptidase_M1_dom"/>
</dbReference>
<keyword evidence="6" id="KW-1185">Reference proteome</keyword>
<evidence type="ECO:0000313" key="6">
    <source>
        <dbReference type="Proteomes" id="UP000198412"/>
    </source>
</evidence>
<dbReference type="AlphaFoldDB" id="A0A238X286"/>
<dbReference type="GO" id="GO:0008237">
    <property type="term" value="F:metallopeptidase activity"/>
    <property type="evidence" value="ECO:0007669"/>
    <property type="project" value="InterPro"/>
</dbReference>
<keyword evidence="2" id="KW-0862">Zinc</keyword>
<feature type="binding site" evidence="2">
    <location>
        <position position="387"/>
    </location>
    <ligand>
        <name>Zn(2+)</name>
        <dbReference type="ChEBI" id="CHEBI:29105"/>
        <note>catalytic</note>
    </ligand>
</feature>
<dbReference type="EMBL" id="FZNX01000002">
    <property type="protein sequence ID" value="SNR52741.1"/>
    <property type="molecule type" value="Genomic_DNA"/>
</dbReference>
<dbReference type="PANTHER" id="PTHR45726:SF3">
    <property type="entry name" value="LEUKOTRIENE A-4 HYDROLASE"/>
    <property type="match status" value="1"/>
</dbReference>
<dbReference type="GO" id="GO:0008270">
    <property type="term" value="F:zinc ion binding"/>
    <property type="evidence" value="ECO:0007669"/>
    <property type="project" value="InterPro"/>
</dbReference>
<accession>A0A238X286</accession>
<dbReference type="Pfam" id="PF01433">
    <property type="entry name" value="Peptidase_M1"/>
    <property type="match status" value="1"/>
</dbReference>
<comment type="cofactor">
    <cofactor evidence="2">
        <name>Zn(2+)</name>
        <dbReference type="ChEBI" id="CHEBI:29105"/>
    </cofactor>
    <text evidence="2">Binds 1 zinc ion per subunit.</text>
</comment>
<dbReference type="OrthoDB" id="9814383at2"/>
<reference evidence="6" key="1">
    <citation type="submission" date="2017-06" db="EMBL/GenBank/DDBJ databases">
        <authorList>
            <person name="Varghese N."/>
            <person name="Submissions S."/>
        </authorList>
    </citation>
    <scope>NUCLEOTIDE SEQUENCE [LARGE SCALE GENOMIC DNA]</scope>
    <source>
        <strain evidence="6">DSM 27993</strain>
    </source>
</reference>
<evidence type="ECO:0000259" key="4">
    <source>
        <dbReference type="Pfam" id="PF01433"/>
    </source>
</evidence>
<feature type="binding site" evidence="2">
    <location>
        <position position="364"/>
    </location>
    <ligand>
        <name>Zn(2+)</name>
        <dbReference type="ChEBI" id="CHEBI:29105"/>
        <note>catalytic</note>
    </ligand>
</feature>
<keyword evidence="3" id="KW-0732">Signal</keyword>
<evidence type="ECO:0000313" key="5">
    <source>
        <dbReference type="EMBL" id="SNR52741.1"/>
    </source>
</evidence>
<dbReference type="Proteomes" id="UP000198412">
    <property type="component" value="Unassembled WGS sequence"/>
</dbReference>
<feature type="domain" description="Peptidase M1 membrane alanine aminopeptidase" evidence="4">
    <location>
        <begin position="353"/>
        <end position="506"/>
    </location>
</feature>
<dbReference type="RefSeq" id="WP_089377788.1">
    <property type="nucleotide sequence ID" value="NZ_FZNX01000002.1"/>
</dbReference>
<feature type="active site" description="Proton acceptor" evidence="1">
    <location>
        <position position="365"/>
    </location>
</feature>
<gene>
    <name evidence="5" type="ORF">SAMN04488111_1471</name>
</gene>
<keyword evidence="2" id="KW-0479">Metal-binding</keyword>
<evidence type="ECO:0000256" key="3">
    <source>
        <dbReference type="SAM" id="SignalP"/>
    </source>
</evidence>